<keyword evidence="2 10" id="KW-0575">Peroxidase</keyword>
<feature type="domain" description="Heme haloperoxidase family profile" evidence="9">
    <location>
        <begin position="69"/>
        <end position="309"/>
    </location>
</feature>
<comment type="similarity">
    <text evidence="7">Belongs to the chloroperoxidase family.</text>
</comment>
<evidence type="ECO:0000259" key="9">
    <source>
        <dbReference type="PROSITE" id="PS51405"/>
    </source>
</evidence>
<keyword evidence="3" id="KW-0349">Heme</keyword>
<sequence>MKNTLQFLASVLPLVAAYPAVLEEVQKRQIIYPTVPPPKFTTNRDNCGSHGKCTVFDAQDQFVDVRPGSGHEFKSPGPSDLRGQCPGLNAAANHAFLPRNGIASIQQTIDGLGAAYSMSTDLSLILAVISVGISGDPVTGTWSIGGGYNGALGLLGKPTGILGTHNRYEGDASIVRGDAYMHDGFVGFFEMHKWEHLYSLLGDDGLTHDKAAAQAYYTAEYSILNNPYYFSAPFSGLVAPDAHNFVVHFMSNRSEAKMGGVLDGETLKSFFSVTGEPGNFVHTPGQERIPLNWYKRPTSQPMNTVDTNVDTVVNDGMYPGIIRFGGNTGTANSFVGVDTGDLTGGVFNGASLFEGNNLSCFLLQASQAGLADPATPLLQPIGQIPSFLTKNLGPQISALGCPQLGAFRNELFGQYPGASYKAQGQ</sequence>
<comment type="cofactor">
    <cofactor evidence="1">
        <name>heme b</name>
        <dbReference type="ChEBI" id="CHEBI:60344"/>
    </cofactor>
</comment>
<evidence type="ECO:0000256" key="8">
    <source>
        <dbReference type="SAM" id="SignalP"/>
    </source>
</evidence>
<dbReference type="InterPro" id="IPR000028">
    <property type="entry name" value="Chloroperoxidase"/>
</dbReference>
<reference evidence="10" key="1">
    <citation type="submission" date="2021-12" db="EMBL/GenBank/DDBJ databases">
        <authorList>
            <person name="Zaccaron A."/>
            <person name="Stergiopoulos I."/>
        </authorList>
    </citation>
    <scope>NUCLEOTIDE SEQUENCE</scope>
    <source>
        <strain evidence="10">Race5_Kim</strain>
    </source>
</reference>
<dbReference type="RefSeq" id="XP_047767771.1">
    <property type="nucleotide sequence ID" value="XM_047912069.1"/>
</dbReference>
<dbReference type="KEGG" id="ffu:CLAFUR5_12921"/>
<evidence type="ECO:0000256" key="2">
    <source>
        <dbReference type="ARBA" id="ARBA00022559"/>
    </source>
</evidence>
<dbReference type="OrthoDB" id="407298at2759"/>
<accession>A0A9Q8PJ78</accession>
<dbReference type="AlphaFoldDB" id="A0A9Q8PJ78"/>
<evidence type="ECO:0000256" key="1">
    <source>
        <dbReference type="ARBA" id="ARBA00001970"/>
    </source>
</evidence>
<dbReference type="Gene3D" id="1.10.489.10">
    <property type="entry name" value="Chloroperoxidase-like"/>
    <property type="match status" value="1"/>
</dbReference>
<dbReference type="EMBL" id="CP090173">
    <property type="protein sequence ID" value="UJO23405.1"/>
    <property type="molecule type" value="Genomic_DNA"/>
</dbReference>
<dbReference type="Pfam" id="PF01328">
    <property type="entry name" value="Peroxidase_2"/>
    <property type="match status" value="1"/>
</dbReference>
<evidence type="ECO:0000313" key="10">
    <source>
        <dbReference type="EMBL" id="UJO23405.1"/>
    </source>
</evidence>
<dbReference type="InterPro" id="IPR036851">
    <property type="entry name" value="Chloroperoxidase-like_sf"/>
</dbReference>
<dbReference type="OMA" id="AYSMSTD"/>
<evidence type="ECO:0000256" key="3">
    <source>
        <dbReference type="ARBA" id="ARBA00022617"/>
    </source>
</evidence>
<keyword evidence="4" id="KW-0479">Metal-binding</keyword>
<dbReference type="PANTHER" id="PTHR33577:SF1">
    <property type="entry name" value="HEME HALOPEROXIDASE FAMILY PROFILE DOMAIN-CONTAINING PROTEIN"/>
    <property type="match status" value="1"/>
</dbReference>
<gene>
    <name evidence="10" type="ORF">CLAFUR5_12921</name>
</gene>
<evidence type="ECO:0000256" key="5">
    <source>
        <dbReference type="ARBA" id="ARBA00023002"/>
    </source>
</evidence>
<dbReference type="PROSITE" id="PS51405">
    <property type="entry name" value="HEME_HALOPEROXIDASE"/>
    <property type="match status" value="1"/>
</dbReference>
<keyword evidence="11" id="KW-1185">Reference proteome</keyword>
<feature type="signal peptide" evidence="8">
    <location>
        <begin position="1"/>
        <end position="17"/>
    </location>
</feature>
<protein>
    <submittedName>
        <fullName evidence="10">Dothistromin biosynthesis peroxidase dotB</fullName>
    </submittedName>
</protein>
<keyword evidence="6" id="KW-0408">Iron</keyword>
<proteinExistence type="inferred from homology"/>
<dbReference type="PANTHER" id="PTHR33577">
    <property type="entry name" value="STERIGMATOCYSTIN BIOSYNTHESIS PEROXIDASE STCC-RELATED"/>
    <property type="match status" value="1"/>
</dbReference>
<dbReference type="SUPFAM" id="SSF47571">
    <property type="entry name" value="Cloroperoxidase"/>
    <property type="match status" value="1"/>
</dbReference>
<name>A0A9Q8PJ78_PASFU</name>
<evidence type="ECO:0000256" key="7">
    <source>
        <dbReference type="ARBA" id="ARBA00025795"/>
    </source>
</evidence>
<keyword evidence="8" id="KW-0732">Signal</keyword>
<feature type="chain" id="PRO_5040210542" evidence="8">
    <location>
        <begin position="18"/>
        <end position="425"/>
    </location>
</feature>
<dbReference type="GO" id="GO:0004601">
    <property type="term" value="F:peroxidase activity"/>
    <property type="evidence" value="ECO:0007669"/>
    <property type="project" value="UniProtKB-KW"/>
</dbReference>
<reference evidence="10" key="2">
    <citation type="journal article" date="2022" name="Microb. Genom.">
        <title>A chromosome-scale genome assembly of the tomato pathogen Cladosporium fulvum reveals a compartmentalized genome architecture and the presence of a dispensable chromosome.</title>
        <authorList>
            <person name="Zaccaron A.Z."/>
            <person name="Chen L.H."/>
            <person name="Samaras A."/>
            <person name="Stergiopoulos I."/>
        </authorList>
    </citation>
    <scope>NUCLEOTIDE SEQUENCE</scope>
    <source>
        <strain evidence="10">Race5_Kim</strain>
    </source>
</reference>
<organism evidence="10 11">
    <name type="scientific">Passalora fulva</name>
    <name type="common">Tomato leaf mold</name>
    <name type="synonym">Cladosporium fulvum</name>
    <dbReference type="NCBI Taxonomy" id="5499"/>
    <lineage>
        <taxon>Eukaryota</taxon>
        <taxon>Fungi</taxon>
        <taxon>Dikarya</taxon>
        <taxon>Ascomycota</taxon>
        <taxon>Pezizomycotina</taxon>
        <taxon>Dothideomycetes</taxon>
        <taxon>Dothideomycetidae</taxon>
        <taxon>Mycosphaerellales</taxon>
        <taxon>Mycosphaerellaceae</taxon>
        <taxon>Fulvia</taxon>
    </lineage>
</organism>
<dbReference type="GO" id="GO:0046872">
    <property type="term" value="F:metal ion binding"/>
    <property type="evidence" value="ECO:0007669"/>
    <property type="project" value="UniProtKB-KW"/>
</dbReference>
<evidence type="ECO:0000256" key="4">
    <source>
        <dbReference type="ARBA" id="ARBA00022723"/>
    </source>
</evidence>
<evidence type="ECO:0000313" key="11">
    <source>
        <dbReference type="Proteomes" id="UP000756132"/>
    </source>
</evidence>
<evidence type="ECO:0000256" key="6">
    <source>
        <dbReference type="ARBA" id="ARBA00023004"/>
    </source>
</evidence>
<keyword evidence="5" id="KW-0560">Oxidoreductase</keyword>
<dbReference type="GeneID" id="71992799"/>
<dbReference type="Proteomes" id="UP000756132">
    <property type="component" value="Chromosome 11"/>
</dbReference>